<evidence type="ECO:0000256" key="3">
    <source>
        <dbReference type="ARBA" id="ARBA00023125"/>
    </source>
</evidence>
<accession>A0A0R1YLC2</accession>
<dbReference type="Pfam" id="PF03466">
    <property type="entry name" value="LysR_substrate"/>
    <property type="match status" value="1"/>
</dbReference>
<gene>
    <name evidence="6" type="ORF">FD47_GL001717</name>
</gene>
<evidence type="ECO:0000259" key="5">
    <source>
        <dbReference type="PROSITE" id="PS50931"/>
    </source>
</evidence>
<dbReference type="InterPro" id="IPR005119">
    <property type="entry name" value="LysR_subst-bd"/>
</dbReference>
<dbReference type="AlphaFoldDB" id="A0A0R1YLC2"/>
<organism evidence="6 7">
    <name type="scientific">Lentilactobacillus parafarraginis DSM 18390 = JCM 14109</name>
    <dbReference type="NCBI Taxonomy" id="1423786"/>
    <lineage>
        <taxon>Bacteria</taxon>
        <taxon>Bacillati</taxon>
        <taxon>Bacillota</taxon>
        <taxon>Bacilli</taxon>
        <taxon>Lactobacillales</taxon>
        <taxon>Lactobacillaceae</taxon>
        <taxon>Lentilactobacillus</taxon>
    </lineage>
</organism>
<dbReference type="InterPro" id="IPR036388">
    <property type="entry name" value="WH-like_DNA-bd_sf"/>
</dbReference>
<reference evidence="6 7" key="1">
    <citation type="journal article" date="2015" name="Genome Announc.">
        <title>Expanding the biotechnology potential of lactobacilli through comparative genomics of 213 strains and associated genera.</title>
        <authorList>
            <person name="Sun Z."/>
            <person name="Harris H.M."/>
            <person name="McCann A."/>
            <person name="Guo C."/>
            <person name="Argimon S."/>
            <person name="Zhang W."/>
            <person name="Yang X."/>
            <person name="Jeffery I.B."/>
            <person name="Cooney J.C."/>
            <person name="Kagawa T.F."/>
            <person name="Liu W."/>
            <person name="Song Y."/>
            <person name="Salvetti E."/>
            <person name="Wrobel A."/>
            <person name="Rasinkangas P."/>
            <person name="Parkhill J."/>
            <person name="Rea M.C."/>
            <person name="O'Sullivan O."/>
            <person name="Ritari J."/>
            <person name="Douillard F.P."/>
            <person name="Paul Ross R."/>
            <person name="Yang R."/>
            <person name="Briner A.E."/>
            <person name="Felis G.E."/>
            <person name="de Vos W.M."/>
            <person name="Barrangou R."/>
            <person name="Klaenhammer T.R."/>
            <person name="Caufield P.W."/>
            <person name="Cui Y."/>
            <person name="Zhang H."/>
            <person name="O'Toole P.W."/>
        </authorList>
    </citation>
    <scope>NUCLEOTIDE SEQUENCE [LARGE SCALE GENOMIC DNA]</scope>
    <source>
        <strain evidence="6 7">DSM 18390</strain>
    </source>
</reference>
<evidence type="ECO:0000313" key="7">
    <source>
        <dbReference type="Proteomes" id="UP000051010"/>
    </source>
</evidence>
<evidence type="ECO:0000256" key="2">
    <source>
        <dbReference type="ARBA" id="ARBA00023015"/>
    </source>
</evidence>
<dbReference type="Pfam" id="PF00126">
    <property type="entry name" value="HTH_1"/>
    <property type="match status" value="1"/>
</dbReference>
<dbReference type="InterPro" id="IPR036390">
    <property type="entry name" value="WH_DNA-bd_sf"/>
</dbReference>
<sequence length="309" mass="35145">MNLRHLIFFRELAHTQHMTQAAENLGISQPSLSYAIKKLEAELNVPLFEPDGRNIKLTPLGRIYLKYINESLNNLSHGNQLIKQLTNPNEGHVNLGFTYTLGQRLVPELMTEFKKVAGNEKISFTLGQNNSAHLLKDLDDEKFDIVLSSHVDQIGDQDADSIFEFHPIVEQEIVLAVPANHPLALKKNVLMNDLTAYPMIIFSQNSGLRPLVDKILQQADGKPNIVYQIEEDHTIAGFVEYGLGIALIPNLAQLNSQKLVLRHVEDNQFRHQLYLVVKRDHFTTPSVQRFKKFVQQYCQAHFTSVGEFI</sequence>
<proteinExistence type="inferred from homology"/>
<keyword evidence="3" id="KW-0238">DNA-binding</keyword>
<dbReference type="FunFam" id="1.10.10.10:FF:000001">
    <property type="entry name" value="LysR family transcriptional regulator"/>
    <property type="match status" value="1"/>
</dbReference>
<protein>
    <submittedName>
        <fullName evidence="6">LysR substrate binding domain protein</fullName>
    </submittedName>
</protein>
<comment type="caution">
    <text evidence="6">The sequence shown here is derived from an EMBL/GenBank/DDBJ whole genome shotgun (WGS) entry which is preliminary data.</text>
</comment>
<dbReference type="Gene3D" id="3.40.190.290">
    <property type="match status" value="1"/>
</dbReference>
<dbReference type="Gene3D" id="1.10.10.10">
    <property type="entry name" value="Winged helix-like DNA-binding domain superfamily/Winged helix DNA-binding domain"/>
    <property type="match status" value="1"/>
</dbReference>
<dbReference type="SUPFAM" id="SSF53850">
    <property type="entry name" value="Periplasmic binding protein-like II"/>
    <property type="match status" value="1"/>
</dbReference>
<keyword evidence="4" id="KW-0804">Transcription</keyword>
<evidence type="ECO:0000313" key="6">
    <source>
        <dbReference type="EMBL" id="KRM43058.1"/>
    </source>
</evidence>
<dbReference type="Proteomes" id="UP000051010">
    <property type="component" value="Unassembled WGS sequence"/>
</dbReference>
<dbReference type="SUPFAM" id="SSF46785">
    <property type="entry name" value="Winged helix' DNA-binding domain"/>
    <property type="match status" value="1"/>
</dbReference>
<evidence type="ECO:0000256" key="4">
    <source>
        <dbReference type="ARBA" id="ARBA00023163"/>
    </source>
</evidence>
<dbReference type="GO" id="GO:0003677">
    <property type="term" value="F:DNA binding"/>
    <property type="evidence" value="ECO:0007669"/>
    <property type="project" value="UniProtKB-KW"/>
</dbReference>
<comment type="similarity">
    <text evidence="1">Belongs to the LysR transcriptional regulatory family.</text>
</comment>
<dbReference type="PANTHER" id="PTHR30419">
    <property type="entry name" value="HTH-TYPE TRANSCRIPTIONAL REGULATOR YBHD"/>
    <property type="match status" value="1"/>
</dbReference>
<dbReference type="PANTHER" id="PTHR30419:SF28">
    <property type="entry name" value="HTH-TYPE TRANSCRIPTIONAL REGULATOR BSDA"/>
    <property type="match status" value="1"/>
</dbReference>
<dbReference type="InterPro" id="IPR050950">
    <property type="entry name" value="HTH-type_LysR_regulators"/>
</dbReference>
<dbReference type="PROSITE" id="PS50931">
    <property type="entry name" value="HTH_LYSR"/>
    <property type="match status" value="1"/>
</dbReference>
<keyword evidence="2" id="KW-0805">Transcription regulation</keyword>
<feature type="domain" description="HTH lysR-type" evidence="5">
    <location>
        <begin position="1"/>
        <end position="58"/>
    </location>
</feature>
<name>A0A0R1YLC2_9LACO</name>
<dbReference type="PATRIC" id="fig|1423786.4.peg.1823"/>
<dbReference type="RefSeq" id="WP_056980585.1">
    <property type="nucleotide sequence ID" value="NZ_AZFZ01000039.1"/>
</dbReference>
<evidence type="ECO:0000256" key="1">
    <source>
        <dbReference type="ARBA" id="ARBA00009437"/>
    </source>
</evidence>
<dbReference type="PRINTS" id="PR00039">
    <property type="entry name" value="HTHLYSR"/>
</dbReference>
<dbReference type="InterPro" id="IPR000847">
    <property type="entry name" value="LysR_HTH_N"/>
</dbReference>
<dbReference type="GO" id="GO:0003700">
    <property type="term" value="F:DNA-binding transcription factor activity"/>
    <property type="evidence" value="ECO:0007669"/>
    <property type="project" value="InterPro"/>
</dbReference>
<dbReference type="GO" id="GO:0005829">
    <property type="term" value="C:cytosol"/>
    <property type="evidence" value="ECO:0007669"/>
    <property type="project" value="TreeGrafter"/>
</dbReference>
<dbReference type="EMBL" id="AZFZ01000039">
    <property type="protein sequence ID" value="KRM43058.1"/>
    <property type="molecule type" value="Genomic_DNA"/>
</dbReference>